<dbReference type="InterPro" id="IPR001647">
    <property type="entry name" value="HTH_TetR"/>
</dbReference>
<dbReference type="PROSITE" id="PS50977">
    <property type="entry name" value="HTH_TETR_2"/>
    <property type="match status" value="1"/>
</dbReference>
<dbReference type="Gene3D" id="1.10.10.60">
    <property type="entry name" value="Homeodomain-like"/>
    <property type="match status" value="1"/>
</dbReference>
<keyword evidence="3 5" id="KW-0238">DNA-binding</keyword>
<evidence type="ECO:0000256" key="3">
    <source>
        <dbReference type="ARBA" id="ARBA00023125"/>
    </source>
</evidence>
<evidence type="ECO:0000313" key="8">
    <source>
        <dbReference type="Proteomes" id="UP000199488"/>
    </source>
</evidence>
<dbReference type="STRING" id="1122204.SAMN05421781_2052"/>
<reference evidence="7 8" key="1">
    <citation type="submission" date="2016-10" db="EMBL/GenBank/DDBJ databases">
        <authorList>
            <person name="de Groot N.N."/>
        </authorList>
    </citation>
    <scope>NUCLEOTIDE SEQUENCE [LARGE SCALE GENOMIC DNA]</scope>
    <source>
        <strain evidence="7 8">DSM 23126</strain>
    </source>
</reference>
<keyword evidence="8" id="KW-1185">Reference proteome</keyword>
<dbReference type="SUPFAM" id="SSF48498">
    <property type="entry name" value="Tetracyclin repressor-like, C-terminal domain"/>
    <property type="match status" value="1"/>
</dbReference>
<dbReference type="RefSeq" id="WP_091614596.1">
    <property type="nucleotide sequence ID" value="NZ_FNNC01000004.1"/>
</dbReference>
<dbReference type="InterPro" id="IPR036271">
    <property type="entry name" value="Tet_transcr_reg_TetR-rel_C_sf"/>
</dbReference>
<dbReference type="GO" id="GO:0000976">
    <property type="term" value="F:transcription cis-regulatory region binding"/>
    <property type="evidence" value="ECO:0007669"/>
    <property type="project" value="TreeGrafter"/>
</dbReference>
<organism evidence="7 8">
    <name type="scientific">Marinococcus luteus</name>
    <dbReference type="NCBI Taxonomy" id="1122204"/>
    <lineage>
        <taxon>Bacteria</taxon>
        <taxon>Bacillati</taxon>
        <taxon>Bacillota</taxon>
        <taxon>Bacilli</taxon>
        <taxon>Bacillales</taxon>
        <taxon>Bacillaceae</taxon>
        <taxon>Marinococcus</taxon>
    </lineage>
</organism>
<evidence type="ECO:0000259" key="6">
    <source>
        <dbReference type="PROSITE" id="PS50977"/>
    </source>
</evidence>
<proteinExistence type="predicted"/>
<dbReference type="Pfam" id="PF17932">
    <property type="entry name" value="TetR_C_24"/>
    <property type="match status" value="1"/>
</dbReference>
<evidence type="ECO:0000256" key="4">
    <source>
        <dbReference type="ARBA" id="ARBA00023163"/>
    </source>
</evidence>
<dbReference type="Pfam" id="PF00440">
    <property type="entry name" value="TetR_N"/>
    <property type="match status" value="1"/>
</dbReference>
<dbReference type="EMBL" id="FNNC01000004">
    <property type="protein sequence ID" value="SDW66754.1"/>
    <property type="molecule type" value="Genomic_DNA"/>
</dbReference>
<dbReference type="PANTHER" id="PTHR30055">
    <property type="entry name" value="HTH-TYPE TRANSCRIPTIONAL REGULATOR RUTR"/>
    <property type="match status" value="1"/>
</dbReference>
<evidence type="ECO:0000256" key="5">
    <source>
        <dbReference type="PROSITE-ProRule" id="PRU00335"/>
    </source>
</evidence>
<keyword evidence="1" id="KW-0678">Repressor</keyword>
<dbReference type="Gene3D" id="1.10.357.10">
    <property type="entry name" value="Tetracycline Repressor, domain 2"/>
    <property type="match status" value="1"/>
</dbReference>
<dbReference type="InterPro" id="IPR009057">
    <property type="entry name" value="Homeodomain-like_sf"/>
</dbReference>
<dbReference type="InterPro" id="IPR050109">
    <property type="entry name" value="HTH-type_TetR-like_transc_reg"/>
</dbReference>
<dbReference type="AlphaFoldDB" id="A0A1H2VFP7"/>
<name>A0A1H2VFP7_9BACI</name>
<evidence type="ECO:0000256" key="1">
    <source>
        <dbReference type="ARBA" id="ARBA00022491"/>
    </source>
</evidence>
<feature type="domain" description="HTH tetR-type" evidence="6">
    <location>
        <begin position="4"/>
        <end position="64"/>
    </location>
</feature>
<dbReference type="SUPFAM" id="SSF46689">
    <property type="entry name" value="Homeodomain-like"/>
    <property type="match status" value="1"/>
</dbReference>
<dbReference type="PANTHER" id="PTHR30055:SF175">
    <property type="entry name" value="HTH-TYPE TRANSCRIPTIONAL REPRESSOR KSTR2"/>
    <property type="match status" value="1"/>
</dbReference>
<protein>
    <submittedName>
        <fullName evidence="7">Transcriptional regulator, TetR family</fullName>
    </submittedName>
</protein>
<sequence length="210" mass="24846">MATRSTKKRITDAALELFEEFGFHAVTVDRIVKQSHTSKGGFYHNFTSKEELLYTIHESFITYVLTKADEVQSRYDTPAERLYEVIRSFVRMFEVYRPHVTVFYQEGKHLSADYFKRLEAKRDEYKNTMFQLVEDGIEEGEFRKELPVPITSMAIFGMMNWTYKWYKSSGLYSLQDIANIFGDLVMNAILTDEARKQQKYQRFFLNSTHV</sequence>
<keyword evidence="4" id="KW-0804">Transcription</keyword>
<dbReference type="InterPro" id="IPR041490">
    <property type="entry name" value="KstR2_TetR_C"/>
</dbReference>
<evidence type="ECO:0000313" key="7">
    <source>
        <dbReference type="EMBL" id="SDW66754.1"/>
    </source>
</evidence>
<dbReference type="OrthoDB" id="9814200at2"/>
<dbReference type="GO" id="GO:0003700">
    <property type="term" value="F:DNA-binding transcription factor activity"/>
    <property type="evidence" value="ECO:0007669"/>
    <property type="project" value="TreeGrafter"/>
</dbReference>
<feature type="DNA-binding region" description="H-T-H motif" evidence="5">
    <location>
        <begin position="27"/>
        <end position="46"/>
    </location>
</feature>
<dbReference type="Proteomes" id="UP000199488">
    <property type="component" value="Unassembled WGS sequence"/>
</dbReference>
<keyword evidence="2" id="KW-0805">Transcription regulation</keyword>
<accession>A0A1H2VFP7</accession>
<evidence type="ECO:0000256" key="2">
    <source>
        <dbReference type="ARBA" id="ARBA00023015"/>
    </source>
</evidence>
<gene>
    <name evidence="7" type="ORF">SAMN05421781_2052</name>
</gene>
<dbReference type="PRINTS" id="PR00455">
    <property type="entry name" value="HTHTETR"/>
</dbReference>